<evidence type="ECO:0000259" key="2">
    <source>
        <dbReference type="Pfam" id="PF01370"/>
    </source>
</evidence>
<reference evidence="4" key="1">
    <citation type="journal article" date="2019" name="Int. J. Syst. Evol. Microbiol.">
        <title>The Global Catalogue of Microorganisms (GCM) 10K type strain sequencing project: providing services to taxonomists for standard genome sequencing and annotation.</title>
        <authorList>
            <consortium name="The Broad Institute Genomics Platform"/>
            <consortium name="The Broad Institute Genome Sequencing Center for Infectious Disease"/>
            <person name="Wu L."/>
            <person name="Ma J."/>
        </authorList>
    </citation>
    <scope>NUCLEOTIDE SEQUENCE [LARGE SCALE GENOMIC DNA]</scope>
    <source>
        <strain evidence="4">CGMCC 1.12286</strain>
    </source>
</reference>
<dbReference type="RefSeq" id="WP_377941662.1">
    <property type="nucleotide sequence ID" value="NZ_JBHUCX010000014.1"/>
</dbReference>
<evidence type="ECO:0000256" key="1">
    <source>
        <dbReference type="ARBA" id="ARBA00007637"/>
    </source>
</evidence>
<name>A0ABW4JG26_9BACL</name>
<evidence type="ECO:0000313" key="4">
    <source>
        <dbReference type="Proteomes" id="UP001597079"/>
    </source>
</evidence>
<evidence type="ECO:0000313" key="3">
    <source>
        <dbReference type="EMBL" id="MFD1674002.1"/>
    </source>
</evidence>
<gene>
    <name evidence="3" type="ORF">ACFSB2_04665</name>
</gene>
<comment type="similarity">
    <text evidence="1">Belongs to the NAD(P)-dependent epimerase/dehydratase family.</text>
</comment>
<dbReference type="InterPro" id="IPR036291">
    <property type="entry name" value="NAD(P)-bd_dom_sf"/>
</dbReference>
<sequence>MNRQYDGKKALIVGGLGFIGSNLAHALVEAGADVTIADCQLPGHGANLFNLHGIEQRVNVHYTDIRDAFGMAALVQNQDVIFNIAAHSSHLDSVKNPLYDLDINARGNLILLEAVCKAGAKSRVVYVGTRAQYGRILHKPVAEEHPMNPLEQYAAHKMLAERYHLIYHHLYGLPVTCLRVNNTYGPRSQMGHARFGVLNWFMRLAIENKQITVHGDGSQYRDYNYIQDVVAALLMAGVDERMNGEVYNLGSDDPRPFRELVELILAAAGQGSYACVPFPHENQVIDVGDFVADITKIKALGWQPKTDYVEGFQRTIEFYREYQKHYW</sequence>
<organism evidence="3 4">
    <name type="scientific">Alicyclobacillus fodiniaquatilis</name>
    <dbReference type="NCBI Taxonomy" id="1661150"/>
    <lineage>
        <taxon>Bacteria</taxon>
        <taxon>Bacillati</taxon>
        <taxon>Bacillota</taxon>
        <taxon>Bacilli</taxon>
        <taxon>Bacillales</taxon>
        <taxon>Alicyclobacillaceae</taxon>
        <taxon>Alicyclobacillus</taxon>
    </lineage>
</organism>
<dbReference type="SUPFAM" id="SSF51735">
    <property type="entry name" value="NAD(P)-binding Rossmann-fold domains"/>
    <property type="match status" value="1"/>
</dbReference>
<dbReference type="Proteomes" id="UP001597079">
    <property type="component" value="Unassembled WGS sequence"/>
</dbReference>
<feature type="domain" description="NAD-dependent epimerase/dehydratase" evidence="2">
    <location>
        <begin position="10"/>
        <end position="250"/>
    </location>
</feature>
<dbReference type="PANTHER" id="PTHR43000">
    <property type="entry name" value="DTDP-D-GLUCOSE 4,6-DEHYDRATASE-RELATED"/>
    <property type="match status" value="1"/>
</dbReference>
<dbReference type="Pfam" id="PF01370">
    <property type="entry name" value="Epimerase"/>
    <property type="match status" value="1"/>
</dbReference>
<keyword evidence="4" id="KW-1185">Reference proteome</keyword>
<dbReference type="EMBL" id="JBHUCX010000014">
    <property type="protein sequence ID" value="MFD1674002.1"/>
    <property type="molecule type" value="Genomic_DNA"/>
</dbReference>
<dbReference type="Gene3D" id="3.40.50.720">
    <property type="entry name" value="NAD(P)-binding Rossmann-like Domain"/>
    <property type="match status" value="1"/>
</dbReference>
<accession>A0ABW4JG26</accession>
<dbReference type="Gene3D" id="3.90.25.10">
    <property type="entry name" value="UDP-galactose 4-epimerase, domain 1"/>
    <property type="match status" value="1"/>
</dbReference>
<comment type="caution">
    <text evidence="3">The sequence shown here is derived from an EMBL/GenBank/DDBJ whole genome shotgun (WGS) entry which is preliminary data.</text>
</comment>
<dbReference type="InterPro" id="IPR001509">
    <property type="entry name" value="Epimerase_deHydtase"/>
</dbReference>
<protein>
    <submittedName>
        <fullName evidence="3">NAD-dependent epimerase/dehydratase family protein</fullName>
    </submittedName>
</protein>
<proteinExistence type="inferred from homology"/>